<evidence type="ECO:0000313" key="4">
    <source>
        <dbReference type="Proteomes" id="UP001467690"/>
    </source>
</evidence>
<evidence type="ECO:0000313" key="3">
    <source>
        <dbReference type="EMBL" id="MER2493043.1"/>
    </source>
</evidence>
<dbReference type="InterPro" id="IPR001789">
    <property type="entry name" value="Sig_transdc_resp-reg_receiver"/>
</dbReference>
<reference evidence="3 4" key="1">
    <citation type="submission" date="2024-06" db="EMBL/GenBank/DDBJ databases">
        <authorList>
            <person name="Chen R.Y."/>
        </authorList>
    </citation>
    <scope>NUCLEOTIDE SEQUENCE [LARGE SCALE GENOMIC DNA]</scope>
    <source>
        <strain evidence="3 4">D2</strain>
    </source>
</reference>
<feature type="modified residue" description="4-aspartylphosphate" evidence="1">
    <location>
        <position position="71"/>
    </location>
</feature>
<dbReference type="Proteomes" id="UP001467690">
    <property type="component" value="Unassembled WGS sequence"/>
</dbReference>
<dbReference type="Pfam" id="PF00072">
    <property type="entry name" value="Response_reg"/>
    <property type="match status" value="1"/>
</dbReference>
<accession>A0ABV1RJC5</accession>
<evidence type="ECO:0000259" key="2">
    <source>
        <dbReference type="PROSITE" id="PS50110"/>
    </source>
</evidence>
<dbReference type="EMBL" id="JBELOE010000239">
    <property type="protein sequence ID" value="MER2493043.1"/>
    <property type="molecule type" value="Genomic_DNA"/>
</dbReference>
<dbReference type="SMART" id="SM00448">
    <property type="entry name" value="REC"/>
    <property type="match status" value="1"/>
</dbReference>
<dbReference type="InterPro" id="IPR052893">
    <property type="entry name" value="TCS_response_regulator"/>
</dbReference>
<proteinExistence type="predicted"/>
<keyword evidence="4" id="KW-1185">Reference proteome</keyword>
<gene>
    <name evidence="3" type="ORF">ABS311_14255</name>
</gene>
<dbReference type="InterPro" id="IPR011006">
    <property type="entry name" value="CheY-like_superfamily"/>
</dbReference>
<dbReference type="PROSITE" id="PS50110">
    <property type="entry name" value="RESPONSE_REGULATORY"/>
    <property type="match status" value="1"/>
</dbReference>
<dbReference type="PANTHER" id="PTHR44520:SF2">
    <property type="entry name" value="RESPONSE REGULATOR RCP1"/>
    <property type="match status" value="1"/>
</dbReference>
<dbReference type="PANTHER" id="PTHR44520">
    <property type="entry name" value="RESPONSE REGULATOR RCP1-RELATED"/>
    <property type="match status" value="1"/>
</dbReference>
<comment type="caution">
    <text evidence="3">The sequence shown here is derived from an EMBL/GenBank/DDBJ whole genome shotgun (WGS) entry which is preliminary data.</text>
</comment>
<keyword evidence="1" id="KW-0597">Phosphoprotein</keyword>
<protein>
    <submittedName>
        <fullName evidence="3">Response regulator</fullName>
    </submittedName>
</protein>
<evidence type="ECO:0000256" key="1">
    <source>
        <dbReference type="PROSITE-ProRule" id="PRU00169"/>
    </source>
</evidence>
<name>A0ABV1RJC5_9ALTE</name>
<dbReference type="Gene3D" id="3.40.50.2300">
    <property type="match status" value="1"/>
</dbReference>
<dbReference type="SUPFAM" id="SSF52172">
    <property type="entry name" value="CheY-like"/>
    <property type="match status" value="1"/>
</dbReference>
<sequence>MCLTKKRSITILMADDDEDDRLLTQDALRESRVMNELKCVEDGVELLEYLRREGKYSDKTLSPRPGLILLDLNMPRKDGREALKEIKADPNLKSIPVVILTTSKQEEDKLRGYNLGAASYITKPVDFDGLVDLMKTLGKYWVEFVELPSPEQ</sequence>
<organism evidence="3 4">
    <name type="scientific">Catenovulum sediminis</name>
    <dbReference type="NCBI Taxonomy" id="1740262"/>
    <lineage>
        <taxon>Bacteria</taxon>
        <taxon>Pseudomonadati</taxon>
        <taxon>Pseudomonadota</taxon>
        <taxon>Gammaproteobacteria</taxon>
        <taxon>Alteromonadales</taxon>
        <taxon>Alteromonadaceae</taxon>
        <taxon>Catenovulum</taxon>
    </lineage>
</organism>
<feature type="domain" description="Response regulatory" evidence="2">
    <location>
        <begin position="10"/>
        <end position="138"/>
    </location>
</feature>
<dbReference type="RefSeq" id="WP_143872235.1">
    <property type="nucleotide sequence ID" value="NZ_CP041660.1"/>
</dbReference>
<dbReference type="CDD" id="cd17557">
    <property type="entry name" value="REC_Rcp-like"/>
    <property type="match status" value="1"/>
</dbReference>